<proteinExistence type="predicted"/>
<comment type="caution">
    <text evidence="2">The sequence shown here is derived from an EMBL/GenBank/DDBJ whole genome shotgun (WGS) entry which is preliminary data.</text>
</comment>
<feature type="compositionally biased region" description="Basic residues" evidence="1">
    <location>
        <begin position="357"/>
        <end position="371"/>
    </location>
</feature>
<keyword evidence="3" id="KW-1185">Reference proteome</keyword>
<feature type="region of interest" description="Disordered" evidence="1">
    <location>
        <begin position="168"/>
        <end position="188"/>
    </location>
</feature>
<feature type="compositionally biased region" description="Low complexity" evidence="1">
    <location>
        <begin position="8"/>
        <end position="20"/>
    </location>
</feature>
<dbReference type="EMBL" id="MAVT02000115">
    <property type="protein sequence ID" value="POS79425.1"/>
    <property type="molecule type" value="Genomic_DNA"/>
</dbReference>
<feature type="compositionally biased region" description="Low complexity" evidence="1">
    <location>
        <begin position="110"/>
        <end position="124"/>
    </location>
</feature>
<reference evidence="2" key="1">
    <citation type="submission" date="2017-09" db="EMBL/GenBank/DDBJ databases">
        <title>Polyketide synthases of a Diaporthe helianthi virulent isolate.</title>
        <authorList>
            <person name="Baroncelli R."/>
        </authorList>
    </citation>
    <scope>NUCLEOTIDE SEQUENCE [LARGE SCALE GENOMIC DNA]</scope>
    <source>
        <strain evidence="2">7/96</strain>
    </source>
</reference>
<evidence type="ECO:0000313" key="3">
    <source>
        <dbReference type="Proteomes" id="UP000094444"/>
    </source>
</evidence>
<protein>
    <submittedName>
        <fullName evidence="2">Uncharacterized protein</fullName>
    </submittedName>
</protein>
<feature type="region of interest" description="Disordered" evidence="1">
    <location>
        <begin position="205"/>
        <end position="291"/>
    </location>
</feature>
<evidence type="ECO:0000256" key="1">
    <source>
        <dbReference type="SAM" id="MobiDB-lite"/>
    </source>
</evidence>
<feature type="compositionally biased region" description="Basic and acidic residues" evidence="1">
    <location>
        <begin position="280"/>
        <end position="289"/>
    </location>
</feature>
<sequence>MKSKKGYSSASDVSASGHSDNGNKSKAIANGAAKVFNKIGLKTRPSTAKSPTEEKFARFQIIHTPDKSPIDMPLPKFPTTNEEFYAAISRISTQRPSHGENGLLERKGASSSSRQGSQQSSNSQNMVPRTIISSTVSTDILPGTKYNGSLVNNQKAVDLRVPTPPVTASGMVRPGYGRRVAGEGVPPRPLSERPLIKYSSLCARPSPQAQHSTMSTPSVHSVLSTPSKRDSNIWYGHTRVNSGERIVRRRPRRAPSMDSTDSEDEISGHGASSASNIGDSKQKTQDSGDKSNPLNSLAKCYFCQDDCQLGDNLCSRCQSRFQPQDEVFDYSESEYEDIEFEDSPTFSPATDKPRGTSSRHSKRRTTRHPRAREKSLGWSEFSSLSHLQQLASRSASTSPTSHVAMELKIVPPTDIKVCTVTSPTRTSSRDGRSSALHHIQQALKVRPPSSPSLGGRDRDAVRLGKMRSGEIRRVDYPDIIKLKDPSPKNLKGPQQNLKTAQEHQQQSGGSFKSWLKYHVDEEKSSEMGSSSTWSDCADPPTSGRNSAVPERASTYDRVTSIYDLYASFDEN</sequence>
<dbReference type="OrthoDB" id="5235970at2759"/>
<dbReference type="AlphaFoldDB" id="A0A2P5IAA1"/>
<feature type="compositionally biased region" description="Polar residues" evidence="1">
    <location>
        <begin position="492"/>
        <end position="510"/>
    </location>
</feature>
<organism evidence="2 3">
    <name type="scientific">Diaporthe helianthi</name>
    <dbReference type="NCBI Taxonomy" id="158607"/>
    <lineage>
        <taxon>Eukaryota</taxon>
        <taxon>Fungi</taxon>
        <taxon>Dikarya</taxon>
        <taxon>Ascomycota</taxon>
        <taxon>Pezizomycotina</taxon>
        <taxon>Sordariomycetes</taxon>
        <taxon>Sordariomycetidae</taxon>
        <taxon>Diaporthales</taxon>
        <taxon>Diaporthaceae</taxon>
        <taxon>Diaporthe</taxon>
    </lineage>
</organism>
<feature type="compositionally biased region" description="Polar residues" evidence="1">
    <location>
        <begin position="207"/>
        <end position="226"/>
    </location>
</feature>
<feature type="region of interest" description="Disordered" evidence="1">
    <location>
        <begin position="91"/>
        <end position="128"/>
    </location>
</feature>
<feature type="region of interest" description="Disordered" evidence="1">
    <location>
        <begin position="481"/>
        <end position="553"/>
    </location>
</feature>
<evidence type="ECO:0000313" key="2">
    <source>
        <dbReference type="EMBL" id="POS79425.1"/>
    </source>
</evidence>
<accession>A0A2P5IAA1</accession>
<feature type="region of interest" description="Disordered" evidence="1">
    <location>
        <begin position="1"/>
        <end position="26"/>
    </location>
</feature>
<feature type="compositionally biased region" description="Polar residues" evidence="1">
    <location>
        <begin position="270"/>
        <end position="279"/>
    </location>
</feature>
<name>A0A2P5IAA1_DIAHE</name>
<feature type="region of interest" description="Disordered" evidence="1">
    <location>
        <begin position="339"/>
        <end position="377"/>
    </location>
</feature>
<dbReference type="InParanoid" id="A0A2P5IAA1"/>
<dbReference type="Proteomes" id="UP000094444">
    <property type="component" value="Unassembled WGS sequence"/>
</dbReference>
<gene>
    <name evidence="2" type="ORF">DHEL01_v202183</name>
</gene>